<feature type="domain" description="ZP" evidence="3">
    <location>
        <begin position="34"/>
        <end position="287"/>
    </location>
</feature>
<dbReference type="InterPro" id="IPR001507">
    <property type="entry name" value="ZP_dom"/>
</dbReference>
<accession>A0A1B0CAP6</accession>
<dbReference type="VEuPathDB" id="VectorBase:LLOJ001108"/>
<evidence type="ECO:0000256" key="2">
    <source>
        <dbReference type="SAM" id="SignalP"/>
    </source>
</evidence>
<protein>
    <recommendedName>
        <fullName evidence="3">ZP domain-containing protein</fullName>
    </recommendedName>
</protein>
<evidence type="ECO:0000259" key="3">
    <source>
        <dbReference type="PROSITE" id="PS51034"/>
    </source>
</evidence>
<feature type="transmembrane region" description="Helical" evidence="1">
    <location>
        <begin position="348"/>
        <end position="372"/>
    </location>
</feature>
<evidence type="ECO:0000313" key="4">
    <source>
        <dbReference type="EnsemblMetazoa" id="LLOJ001108-PA"/>
    </source>
</evidence>
<dbReference type="AlphaFoldDB" id="A0A1B0CAP6"/>
<keyword evidence="2" id="KW-0732">Signal</keyword>
<dbReference type="EnsemblMetazoa" id="LLOJ001108-RA">
    <property type="protein sequence ID" value="LLOJ001108-PA"/>
    <property type="gene ID" value="LLOJ001108"/>
</dbReference>
<sequence>MEWLQLFFVGFLIGATGTTSVRPPPNHVVSISANCTRDFMNLRLDLGRPFKGVIFAKEFAEECHSRGNLTSTVTLRLPTSGCGVRSEPQEDGSMELSVRIVVQMDGKLRQSADVVKIAKCTLLTDMMSMNVISSHDKPVRNGRMKADLPGSSRVRVWLELGGSGGSGAVEVGQATTLGVRAILPGSVGVRVVDCIALDGLGEASQKLLDERGCPIDEQVMPALLVRFRPIEEGWSKPHKDDLVEKLFQTTFPAFKFPDREHLHVSCGVQLCRGRCPKVDCRRRDERFILPTERHLARIEVFNSLAVTAPQIELDSRSRGDRRGNMTLEQYQRLKKLRSDGTLCLSQSFLALSFCILGVIFLVAIIVALCCLLRSRMRSNTNGSSYRNSGASIFSSSSGSQSRFGSKLLIPYSGSLPYGRVY</sequence>
<dbReference type="PANTHER" id="PTHR46560">
    <property type="entry name" value="CYPHER, ISOFORM B"/>
    <property type="match status" value="1"/>
</dbReference>
<name>A0A1B0CAP6_LUTLO</name>
<feature type="signal peptide" evidence="2">
    <location>
        <begin position="1"/>
        <end position="20"/>
    </location>
</feature>
<keyword evidence="1" id="KW-0812">Transmembrane</keyword>
<dbReference type="Proteomes" id="UP000092461">
    <property type="component" value="Unassembled WGS sequence"/>
</dbReference>
<evidence type="ECO:0000256" key="1">
    <source>
        <dbReference type="SAM" id="Phobius"/>
    </source>
</evidence>
<dbReference type="PROSITE" id="PS51034">
    <property type="entry name" value="ZP_2"/>
    <property type="match status" value="1"/>
</dbReference>
<feature type="chain" id="PRO_5008405546" description="ZP domain-containing protein" evidence="2">
    <location>
        <begin position="21"/>
        <end position="421"/>
    </location>
</feature>
<keyword evidence="5" id="KW-1185">Reference proteome</keyword>
<dbReference type="SMART" id="SM00241">
    <property type="entry name" value="ZP"/>
    <property type="match status" value="1"/>
</dbReference>
<dbReference type="PANTHER" id="PTHR46560:SF5">
    <property type="entry name" value="CYPHER, ISOFORM B"/>
    <property type="match status" value="1"/>
</dbReference>
<dbReference type="VEuPathDB" id="VectorBase:LLONM1_002101"/>
<keyword evidence="1" id="KW-0472">Membrane</keyword>
<organism evidence="4 5">
    <name type="scientific">Lutzomyia longipalpis</name>
    <name type="common">Sand fly</name>
    <dbReference type="NCBI Taxonomy" id="7200"/>
    <lineage>
        <taxon>Eukaryota</taxon>
        <taxon>Metazoa</taxon>
        <taxon>Ecdysozoa</taxon>
        <taxon>Arthropoda</taxon>
        <taxon>Hexapoda</taxon>
        <taxon>Insecta</taxon>
        <taxon>Pterygota</taxon>
        <taxon>Neoptera</taxon>
        <taxon>Endopterygota</taxon>
        <taxon>Diptera</taxon>
        <taxon>Nematocera</taxon>
        <taxon>Psychodoidea</taxon>
        <taxon>Psychodidae</taxon>
        <taxon>Lutzomyia</taxon>
        <taxon>Lutzomyia</taxon>
    </lineage>
</organism>
<keyword evidence="1" id="KW-1133">Transmembrane helix</keyword>
<reference evidence="4" key="1">
    <citation type="submission" date="2020-05" db="UniProtKB">
        <authorList>
            <consortium name="EnsemblMetazoa"/>
        </authorList>
    </citation>
    <scope>IDENTIFICATION</scope>
    <source>
        <strain evidence="4">Jacobina</strain>
    </source>
</reference>
<proteinExistence type="predicted"/>
<dbReference type="EMBL" id="AJWK01004149">
    <property type="status" value="NOT_ANNOTATED_CDS"/>
    <property type="molecule type" value="Genomic_DNA"/>
</dbReference>
<evidence type="ECO:0000313" key="5">
    <source>
        <dbReference type="Proteomes" id="UP000092461"/>
    </source>
</evidence>